<sequence>VKKILANLRDGKPALEGIQPAQPPIEEAPPERLEK</sequence>
<feature type="region of interest" description="Disordered" evidence="1">
    <location>
        <begin position="1"/>
        <end position="35"/>
    </location>
</feature>
<gene>
    <name evidence="2" type="ORF">S06H3_60402</name>
</gene>
<dbReference type="EMBL" id="BARV01039398">
    <property type="protein sequence ID" value="GAI56792.1"/>
    <property type="molecule type" value="Genomic_DNA"/>
</dbReference>
<feature type="non-terminal residue" evidence="2">
    <location>
        <position position="1"/>
    </location>
</feature>
<evidence type="ECO:0000313" key="2">
    <source>
        <dbReference type="EMBL" id="GAI56792.1"/>
    </source>
</evidence>
<evidence type="ECO:0000256" key="1">
    <source>
        <dbReference type="SAM" id="MobiDB-lite"/>
    </source>
</evidence>
<organism evidence="2">
    <name type="scientific">marine sediment metagenome</name>
    <dbReference type="NCBI Taxonomy" id="412755"/>
    <lineage>
        <taxon>unclassified sequences</taxon>
        <taxon>metagenomes</taxon>
        <taxon>ecological metagenomes</taxon>
    </lineage>
</organism>
<reference evidence="2" key="1">
    <citation type="journal article" date="2014" name="Front. Microbiol.">
        <title>High frequency of phylogenetically diverse reductive dehalogenase-homologous genes in deep subseafloor sedimentary metagenomes.</title>
        <authorList>
            <person name="Kawai M."/>
            <person name="Futagami T."/>
            <person name="Toyoda A."/>
            <person name="Takaki Y."/>
            <person name="Nishi S."/>
            <person name="Hori S."/>
            <person name="Arai W."/>
            <person name="Tsubouchi T."/>
            <person name="Morono Y."/>
            <person name="Uchiyama I."/>
            <person name="Ito T."/>
            <person name="Fujiyama A."/>
            <person name="Inagaki F."/>
            <person name="Takami H."/>
        </authorList>
    </citation>
    <scope>NUCLEOTIDE SEQUENCE</scope>
    <source>
        <strain evidence="2">Expedition CK06-06</strain>
    </source>
</reference>
<dbReference type="AlphaFoldDB" id="X1PKI0"/>
<accession>X1PKI0</accession>
<comment type="caution">
    <text evidence="2">The sequence shown here is derived from an EMBL/GenBank/DDBJ whole genome shotgun (WGS) entry which is preliminary data.</text>
</comment>
<proteinExistence type="predicted"/>
<name>X1PKI0_9ZZZZ</name>
<protein>
    <submittedName>
        <fullName evidence="2">Uncharacterized protein</fullName>
    </submittedName>
</protein>